<name>A0A0L0SEZ4_ALLM3</name>
<proteinExistence type="predicted"/>
<dbReference type="Proteomes" id="UP000054350">
    <property type="component" value="Unassembled WGS sequence"/>
</dbReference>
<organism evidence="1 2">
    <name type="scientific">Allomyces macrogynus (strain ATCC 38327)</name>
    <name type="common">Allomyces javanicus var. macrogynus</name>
    <dbReference type="NCBI Taxonomy" id="578462"/>
    <lineage>
        <taxon>Eukaryota</taxon>
        <taxon>Fungi</taxon>
        <taxon>Fungi incertae sedis</taxon>
        <taxon>Blastocladiomycota</taxon>
        <taxon>Blastocladiomycetes</taxon>
        <taxon>Blastocladiales</taxon>
        <taxon>Blastocladiaceae</taxon>
        <taxon>Allomyces</taxon>
    </lineage>
</organism>
<protein>
    <submittedName>
        <fullName evidence="1">Uncharacterized protein</fullName>
    </submittedName>
</protein>
<accession>A0A0L0SEZ4</accession>
<feature type="non-terminal residue" evidence="1">
    <location>
        <position position="1"/>
    </location>
</feature>
<dbReference type="EMBL" id="GG745337">
    <property type="protein sequence ID" value="KNE60994.1"/>
    <property type="molecule type" value="Genomic_DNA"/>
</dbReference>
<evidence type="ECO:0000313" key="1">
    <source>
        <dbReference type="EMBL" id="KNE60994.1"/>
    </source>
</evidence>
<gene>
    <name evidence="1" type="ORF">AMAG_18723</name>
</gene>
<evidence type="ECO:0000313" key="2">
    <source>
        <dbReference type="Proteomes" id="UP000054350"/>
    </source>
</evidence>
<dbReference type="VEuPathDB" id="FungiDB:AMAG_18723"/>
<sequence>MYWPRAHFPDRTRCRVAVSSGTVAVNFTRQRLWWHVGACGAGKCTLQAWEDSVGTWASSEDVTAEKVLQVEAEWWFPLDDPCAPALVDDMKRVVTRSRSCKSCASLSAGMNDWNGWKSTMRQMK</sequence>
<reference evidence="1 2" key="1">
    <citation type="submission" date="2009-11" db="EMBL/GenBank/DDBJ databases">
        <title>Annotation of Allomyces macrogynus ATCC 38327.</title>
        <authorList>
            <consortium name="The Broad Institute Genome Sequencing Platform"/>
            <person name="Russ C."/>
            <person name="Cuomo C."/>
            <person name="Burger G."/>
            <person name="Gray M.W."/>
            <person name="Holland P.W.H."/>
            <person name="King N."/>
            <person name="Lang F.B.F."/>
            <person name="Roger A.J."/>
            <person name="Ruiz-Trillo I."/>
            <person name="Young S.K."/>
            <person name="Zeng Q."/>
            <person name="Gargeya S."/>
            <person name="Fitzgerald M."/>
            <person name="Haas B."/>
            <person name="Abouelleil A."/>
            <person name="Alvarado L."/>
            <person name="Arachchi H.M."/>
            <person name="Berlin A."/>
            <person name="Chapman S.B."/>
            <person name="Gearin G."/>
            <person name="Goldberg J."/>
            <person name="Griggs A."/>
            <person name="Gujja S."/>
            <person name="Hansen M."/>
            <person name="Heiman D."/>
            <person name="Howarth C."/>
            <person name="Larimer J."/>
            <person name="Lui A."/>
            <person name="MacDonald P.J.P."/>
            <person name="McCowen C."/>
            <person name="Montmayeur A."/>
            <person name="Murphy C."/>
            <person name="Neiman D."/>
            <person name="Pearson M."/>
            <person name="Priest M."/>
            <person name="Roberts A."/>
            <person name="Saif S."/>
            <person name="Shea T."/>
            <person name="Sisk P."/>
            <person name="Stolte C."/>
            <person name="Sykes S."/>
            <person name="Wortman J."/>
            <person name="Nusbaum C."/>
            <person name="Birren B."/>
        </authorList>
    </citation>
    <scope>NUCLEOTIDE SEQUENCE [LARGE SCALE GENOMIC DNA]</scope>
    <source>
        <strain evidence="1 2">ATCC 38327</strain>
    </source>
</reference>
<reference evidence="2" key="2">
    <citation type="submission" date="2009-11" db="EMBL/GenBank/DDBJ databases">
        <title>The Genome Sequence of Allomyces macrogynus strain ATCC 38327.</title>
        <authorList>
            <consortium name="The Broad Institute Genome Sequencing Platform"/>
            <person name="Russ C."/>
            <person name="Cuomo C."/>
            <person name="Shea T."/>
            <person name="Young S.K."/>
            <person name="Zeng Q."/>
            <person name="Koehrsen M."/>
            <person name="Haas B."/>
            <person name="Borodovsky M."/>
            <person name="Guigo R."/>
            <person name="Alvarado L."/>
            <person name="Berlin A."/>
            <person name="Borenstein D."/>
            <person name="Chen Z."/>
            <person name="Engels R."/>
            <person name="Freedman E."/>
            <person name="Gellesch M."/>
            <person name="Goldberg J."/>
            <person name="Griggs A."/>
            <person name="Gujja S."/>
            <person name="Heiman D."/>
            <person name="Hepburn T."/>
            <person name="Howarth C."/>
            <person name="Jen D."/>
            <person name="Larson L."/>
            <person name="Lewis B."/>
            <person name="Mehta T."/>
            <person name="Park D."/>
            <person name="Pearson M."/>
            <person name="Roberts A."/>
            <person name="Saif S."/>
            <person name="Shenoy N."/>
            <person name="Sisk P."/>
            <person name="Stolte C."/>
            <person name="Sykes S."/>
            <person name="Walk T."/>
            <person name="White J."/>
            <person name="Yandava C."/>
            <person name="Burger G."/>
            <person name="Gray M.W."/>
            <person name="Holland P.W.H."/>
            <person name="King N."/>
            <person name="Lang F.B.F."/>
            <person name="Roger A.J."/>
            <person name="Ruiz-Trillo I."/>
            <person name="Lander E."/>
            <person name="Nusbaum C."/>
        </authorList>
    </citation>
    <scope>NUCLEOTIDE SEQUENCE [LARGE SCALE GENOMIC DNA]</scope>
    <source>
        <strain evidence="2">ATCC 38327</strain>
    </source>
</reference>
<dbReference type="AlphaFoldDB" id="A0A0L0SEZ4"/>
<keyword evidence="2" id="KW-1185">Reference proteome</keyword>